<comment type="subcellular location">
    <subcellularLocation>
        <location evidence="5">Membrane</location>
        <topology evidence="5">Single-pass type I membrane protein</topology>
    </subcellularLocation>
</comment>
<dbReference type="SMART" id="SM00191">
    <property type="entry name" value="Int_alpha"/>
    <property type="match status" value="3"/>
</dbReference>
<keyword evidence="2" id="KW-0677">Repeat</keyword>
<evidence type="ECO:0000313" key="7">
    <source>
        <dbReference type="Proteomes" id="UP001174136"/>
    </source>
</evidence>
<dbReference type="GO" id="GO:0098609">
    <property type="term" value="P:cell-cell adhesion"/>
    <property type="evidence" value="ECO:0007669"/>
    <property type="project" value="TreeGrafter"/>
</dbReference>
<keyword evidence="5" id="KW-0675">Receptor</keyword>
<protein>
    <submittedName>
        <fullName evidence="6">Integrin alpha-E</fullName>
    </submittedName>
</protein>
<dbReference type="PANTHER" id="PTHR23220">
    <property type="entry name" value="INTEGRIN ALPHA"/>
    <property type="match status" value="1"/>
</dbReference>
<dbReference type="SUPFAM" id="SSF69318">
    <property type="entry name" value="Integrin alpha N-terminal domain"/>
    <property type="match status" value="1"/>
</dbReference>
<dbReference type="PRINTS" id="PR01185">
    <property type="entry name" value="INTEGRINA"/>
</dbReference>
<evidence type="ECO:0000256" key="4">
    <source>
        <dbReference type="PROSITE-ProRule" id="PRU00803"/>
    </source>
</evidence>
<dbReference type="PANTHER" id="PTHR23220:SF79">
    <property type="entry name" value="INTEGRIN ALPHA-E"/>
    <property type="match status" value="1"/>
</dbReference>
<dbReference type="EMBL" id="JAOPHQ010005137">
    <property type="protein sequence ID" value="KAK0136625.1"/>
    <property type="molecule type" value="Genomic_DNA"/>
</dbReference>
<dbReference type="Proteomes" id="UP001174136">
    <property type="component" value="Unassembled WGS sequence"/>
</dbReference>
<dbReference type="InterPro" id="IPR013517">
    <property type="entry name" value="FG-GAP"/>
</dbReference>
<dbReference type="InterPro" id="IPR028994">
    <property type="entry name" value="Integrin_alpha_N"/>
</dbReference>
<keyword evidence="5 6" id="KW-0401">Integrin</keyword>
<dbReference type="AlphaFoldDB" id="A0AA47NTC6"/>
<name>A0AA47NTC6_MERPO</name>
<keyword evidence="5" id="KW-0130">Cell adhesion</keyword>
<dbReference type="GO" id="GO:0008305">
    <property type="term" value="C:integrin complex"/>
    <property type="evidence" value="ECO:0007669"/>
    <property type="project" value="InterPro"/>
</dbReference>
<dbReference type="Pfam" id="PF01839">
    <property type="entry name" value="FG-GAP"/>
    <property type="match status" value="2"/>
</dbReference>
<keyword evidence="1" id="KW-0732">Signal</keyword>
<evidence type="ECO:0000256" key="1">
    <source>
        <dbReference type="ARBA" id="ARBA00022729"/>
    </source>
</evidence>
<dbReference type="GO" id="GO:0007160">
    <property type="term" value="P:cell-matrix adhesion"/>
    <property type="evidence" value="ECO:0007669"/>
    <property type="project" value="TreeGrafter"/>
</dbReference>
<dbReference type="GO" id="GO:0033627">
    <property type="term" value="P:cell adhesion mediated by integrin"/>
    <property type="evidence" value="ECO:0007669"/>
    <property type="project" value="TreeGrafter"/>
</dbReference>
<evidence type="ECO:0000256" key="2">
    <source>
        <dbReference type="ARBA" id="ARBA00022737"/>
    </source>
</evidence>
<dbReference type="GO" id="GO:0009897">
    <property type="term" value="C:external side of plasma membrane"/>
    <property type="evidence" value="ECO:0007669"/>
    <property type="project" value="TreeGrafter"/>
</dbReference>
<sequence>MLEIAGDEANLKMVNDYSLLAQILSGLETSILNEIEGLNNGFKFQMSEAGFSSHIAPDESLLFGAVGAYDWSGGVILQPPGLENVSFLQGESSKQRFSYLGYSVLSVKVKSEVLYISGAPRYNLTGGVFVFEAVNHKQSQLLQGKQFGSYFGSVLCAVDIDKNGETDYLLIGAPFHHQRGEEGKVFIYKLKGEEAFQEEDFEWRGLEKYVFARFGSAIASVGDLDGNGFTDIAIGAPLEDDGAGSIYIYNGIKGRLQLQHSQVVIWKCHLFCMFACVNFDTLIGCFVISK</sequence>
<proteinExistence type="inferred from homology"/>
<evidence type="ECO:0000256" key="5">
    <source>
        <dbReference type="RuleBase" id="RU003762"/>
    </source>
</evidence>
<feature type="repeat" description="FG-GAP" evidence="4">
    <location>
        <begin position="137"/>
        <end position="197"/>
    </location>
</feature>
<dbReference type="Gene3D" id="2.130.10.130">
    <property type="entry name" value="Integrin alpha, N-terminal"/>
    <property type="match status" value="1"/>
</dbReference>
<dbReference type="GO" id="GO:0005178">
    <property type="term" value="F:integrin binding"/>
    <property type="evidence" value="ECO:0007669"/>
    <property type="project" value="TreeGrafter"/>
</dbReference>
<feature type="repeat" description="FG-GAP" evidence="4">
    <location>
        <begin position="200"/>
        <end position="258"/>
    </location>
</feature>
<dbReference type="InterPro" id="IPR000413">
    <property type="entry name" value="Integrin_alpha"/>
</dbReference>
<keyword evidence="7" id="KW-1185">Reference proteome</keyword>
<accession>A0AA47NTC6</accession>
<dbReference type="GO" id="GO:0007229">
    <property type="term" value="P:integrin-mediated signaling pathway"/>
    <property type="evidence" value="ECO:0007669"/>
    <property type="project" value="UniProtKB-KW"/>
</dbReference>
<evidence type="ECO:0000313" key="6">
    <source>
        <dbReference type="EMBL" id="KAK0136625.1"/>
    </source>
</evidence>
<evidence type="ECO:0000256" key="3">
    <source>
        <dbReference type="ARBA" id="ARBA00023180"/>
    </source>
</evidence>
<keyword evidence="3" id="KW-0325">Glycoprotein</keyword>
<organism evidence="6 7">
    <name type="scientific">Merluccius polli</name>
    <name type="common">Benguela hake</name>
    <name type="synonym">Merluccius cadenati</name>
    <dbReference type="NCBI Taxonomy" id="89951"/>
    <lineage>
        <taxon>Eukaryota</taxon>
        <taxon>Metazoa</taxon>
        <taxon>Chordata</taxon>
        <taxon>Craniata</taxon>
        <taxon>Vertebrata</taxon>
        <taxon>Euteleostomi</taxon>
        <taxon>Actinopterygii</taxon>
        <taxon>Neopterygii</taxon>
        <taxon>Teleostei</taxon>
        <taxon>Neoteleostei</taxon>
        <taxon>Acanthomorphata</taxon>
        <taxon>Zeiogadaria</taxon>
        <taxon>Gadariae</taxon>
        <taxon>Gadiformes</taxon>
        <taxon>Gadoidei</taxon>
        <taxon>Merlucciidae</taxon>
        <taxon>Merluccius</taxon>
    </lineage>
</organism>
<dbReference type="PROSITE" id="PS51470">
    <property type="entry name" value="FG_GAP"/>
    <property type="match status" value="2"/>
</dbReference>
<comment type="similarity">
    <text evidence="5">Belongs to the integrin alpha chain family.</text>
</comment>
<dbReference type="InterPro" id="IPR013519">
    <property type="entry name" value="Int_alpha_beta-p"/>
</dbReference>
<comment type="caution">
    <text evidence="6">The sequence shown here is derived from an EMBL/GenBank/DDBJ whole genome shotgun (WGS) entry which is preliminary data.</text>
</comment>
<gene>
    <name evidence="6" type="primary">Itgae_0</name>
    <name evidence="6" type="ORF">N1851_027198</name>
</gene>
<reference evidence="6" key="1">
    <citation type="journal article" date="2023" name="Front. Mar. Sci.">
        <title>A new Merluccius polli reference genome to investigate the effects of global change in West African waters.</title>
        <authorList>
            <person name="Mateo J.L."/>
            <person name="Blanco-Fernandez C."/>
            <person name="Garcia-Vazquez E."/>
            <person name="Machado-Schiaffino G."/>
        </authorList>
    </citation>
    <scope>NUCLEOTIDE SEQUENCE</scope>
    <source>
        <strain evidence="6">C29</strain>
        <tissue evidence="6">Fin</tissue>
    </source>
</reference>